<dbReference type="Proteomes" id="UP000029868">
    <property type="component" value="Unassembled WGS sequence"/>
</dbReference>
<evidence type="ECO:0000256" key="1">
    <source>
        <dbReference type="SAM" id="MobiDB-lite"/>
    </source>
</evidence>
<sequence>MAIITTCFSILLPNYMMLLKTIFFILLISLFATTGCSSNEVKITEVFRSHIRTDDSKLFTFSIIFFGNSDSKPLGSDNNNLDKQQKRSRQGKGRGNKSNTEKNTEKKPNKQRADKKQSRQDKMMKELEARMAEKLADNSYCRKGFFELERSLNKTIFTIHGECNESATAADRENFPQVKRVD</sequence>
<reference evidence="2 3" key="1">
    <citation type="submission" date="2014-08" db="EMBL/GenBank/DDBJ databases">
        <title>Genomic and Phenotypic Diversity of Colwellia psychrerythraea strains from Disparate Marine Basins.</title>
        <authorList>
            <person name="Techtmann S.M."/>
            <person name="Stelling S.C."/>
            <person name="Utturkar S.M."/>
            <person name="Alshibli N."/>
            <person name="Harris A."/>
            <person name="Brown S.D."/>
            <person name="Hazen T.C."/>
        </authorList>
    </citation>
    <scope>NUCLEOTIDE SEQUENCE [LARGE SCALE GENOMIC DNA]</scope>
    <source>
        <strain evidence="2 3">GAB14E</strain>
    </source>
</reference>
<evidence type="ECO:0000313" key="3">
    <source>
        <dbReference type="Proteomes" id="UP000029868"/>
    </source>
</evidence>
<comment type="caution">
    <text evidence="2">The sequence shown here is derived from an EMBL/GenBank/DDBJ whole genome shotgun (WGS) entry which is preliminary data.</text>
</comment>
<proteinExistence type="predicted"/>
<evidence type="ECO:0000313" key="2">
    <source>
        <dbReference type="EMBL" id="KGJ90938.1"/>
    </source>
</evidence>
<feature type="region of interest" description="Disordered" evidence="1">
    <location>
        <begin position="75"/>
        <end position="122"/>
    </location>
</feature>
<gene>
    <name evidence="2" type="ORF">GAB14E_0602</name>
</gene>
<dbReference type="EMBL" id="JQEC01000044">
    <property type="protein sequence ID" value="KGJ90938.1"/>
    <property type="molecule type" value="Genomic_DNA"/>
</dbReference>
<protein>
    <submittedName>
        <fullName evidence="2">Uncharacterized protein</fullName>
    </submittedName>
</protein>
<feature type="compositionally biased region" description="Basic residues" evidence="1">
    <location>
        <begin position="86"/>
        <end position="95"/>
    </location>
</feature>
<organism evidence="2 3">
    <name type="scientific">Colwellia psychrerythraea</name>
    <name type="common">Vibrio psychroerythus</name>
    <dbReference type="NCBI Taxonomy" id="28229"/>
    <lineage>
        <taxon>Bacteria</taxon>
        <taxon>Pseudomonadati</taxon>
        <taxon>Pseudomonadota</taxon>
        <taxon>Gammaproteobacteria</taxon>
        <taxon>Alteromonadales</taxon>
        <taxon>Colwelliaceae</taxon>
        <taxon>Colwellia</taxon>
    </lineage>
</organism>
<accession>A0A099KMQ0</accession>
<dbReference type="PATRIC" id="fig|28229.3.peg.3265"/>
<dbReference type="AlphaFoldDB" id="A0A099KMQ0"/>
<name>A0A099KMQ0_COLPS</name>
<feature type="compositionally biased region" description="Basic and acidic residues" evidence="1">
    <location>
        <begin position="99"/>
        <end position="122"/>
    </location>
</feature>